<dbReference type="Proteomes" id="UP000199392">
    <property type="component" value="Unassembled WGS sequence"/>
</dbReference>
<evidence type="ECO:0000256" key="2">
    <source>
        <dbReference type="ARBA" id="ARBA00022448"/>
    </source>
</evidence>
<keyword evidence="6 13" id="KW-1133">Transmembrane helix</keyword>
<evidence type="ECO:0000256" key="13">
    <source>
        <dbReference type="HAMAP-Rule" id="MF_01398"/>
    </source>
</evidence>
<dbReference type="GO" id="GO:0046961">
    <property type="term" value="F:proton-transporting ATPase activity, rotational mechanism"/>
    <property type="evidence" value="ECO:0007669"/>
    <property type="project" value="TreeGrafter"/>
</dbReference>
<evidence type="ECO:0000256" key="7">
    <source>
        <dbReference type="ARBA" id="ARBA00023065"/>
    </source>
</evidence>
<keyword evidence="15" id="KW-0175">Coiled coil</keyword>
<dbReference type="GO" id="GO:0045259">
    <property type="term" value="C:proton-transporting ATP synthase complex"/>
    <property type="evidence" value="ECO:0007669"/>
    <property type="project" value="UniProtKB-KW"/>
</dbReference>
<accession>A0A1I6V805</accession>
<evidence type="ECO:0000256" key="6">
    <source>
        <dbReference type="ARBA" id="ARBA00022989"/>
    </source>
</evidence>
<dbReference type="GO" id="GO:0005886">
    <property type="term" value="C:plasma membrane"/>
    <property type="evidence" value="ECO:0007669"/>
    <property type="project" value="UniProtKB-SubCell"/>
</dbReference>
<dbReference type="EMBL" id="FOZW01000010">
    <property type="protein sequence ID" value="SFT09831.1"/>
    <property type="molecule type" value="Genomic_DNA"/>
</dbReference>
<dbReference type="HAMAP" id="MF_01398">
    <property type="entry name" value="ATP_synth_b_bprime"/>
    <property type="match status" value="1"/>
</dbReference>
<dbReference type="RefSeq" id="WP_092427886.1">
    <property type="nucleotide sequence ID" value="NZ_FNCL01000010.1"/>
</dbReference>
<evidence type="ECO:0000313" key="16">
    <source>
        <dbReference type="EMBL" id="SFT09831.1"/>
    </source>
</evidence>
<evidence type="ECO:0000256" key="9">
    <source>
        <dbReference type="ARBA" id="ARBA00023310"/>
    </source>
</evidence>
<dbReference type="STRING" id="311180.SAMN04488050_11051"/>
<keyword evidence="3 13" id="KW-0138">CF(0)</keyword>
<dbReference type="PANTHER" id="PTHR33445:SF1">
    <property type="entry name" value="ATP SYNTHASE SUBUNIT B"/>
    <property type="match status" value="1"/>
</dbReference>
<organism evidence="16 17">
    <name type="scientific">Alloyangia pacifica</name>
    <dbReference type="NCBI Taxonomy" id="311180"/>
    <lineage>
        <taxon>Bacteria</taxon>
        <taxon>Pseudomonadati</taxon>
        <taxon>Pseudomonadota</taxon>
        <taxon>Alphaproteobacteria</taxon>
        <taxon>Rhodobacterales</taxon>
        <taxon>Roseobacteraceae</taxon>
        <taxon>Alloyangia</taxon>
    </lineage>
</organism>
<name>A0A1I6V805_9RHOB</name>
<keyword evidence="2 13" id="KW-0813">Transport</keyword>
<evidence type="ECO:0000256" key="11">
    <source>
        <dbReference type="ARBA" id="ARBA00025614"/>
    </source>
</evidence>
<dbReference type="OrthoDB" id="9805716at2"/>
<keyword evidence="4 13" id="KW-0812">Transmembrane</keyword>
<proteinExistence type="inferred from homology"/>
<evidence type="ECO:0000256" key="12">
    <source>
        <dbReference type="ARBA" id="ARBA00037847"/>
    </source>
</evidence>
<dbReference type="Pfam" id="PF00430">
    <property type="entry name" value="ATP-synt_B"/>
    <property type="match status" value="1"/>
</dbReference>
<evidence type="ECO:0000313" key="17">
    <source>
        <dbReference type="Proteomes" id="UP000199392"/>
    </source>
</evidence>
<dbReference type="GO" id="GO:0046933">
    <property type="term" value="F:proton-transporting ATP synthase activity, rotational mechanism"/>
    <property type="evidence" value="ECO:0007669"/>
    <property type="project" value="UniProtKB-UniRule"/>
</dbReference>
<gene>
    <name evidence="13" type="primary">atpF</name>
    <name evidence="16" type="ORF">SAMN04488050_11051</name>
</gene>
<evidence type="ECO:0000256" key="4">
    <source>
        <dbReference type="ARBA" id="ARBA00022692"/>
    </source>
</evidence>
<feature type="coiled-coil region" evidence="15">
    <location>
        <begin position="69"/>
        <end position="129"/>
    </location>
</feature>
<evidence type="ECO:0000256" key="3">
    <source>
        <dbReference type="ARBA" id="ARBA00022547"/>
    </source>
</evidence>
<reference evidence="17" key="1">
    <citation type="submission" date="2016-10" db="EMBL/GenBank/DDBJ databases">
        <authorList>
            <person name="Varghese N."/>
            <person name="Submissions S."/>
        </authorList>
    </citation>
    <scope>NUCLEOTIDE SEQUENCE [LARGE SCALE GENOMIC DNA]</scope>
    <source>
        <strain evidence="17">DSM 26894</strain>
    </source>
</reference>
<evidence type="ECO:0000256" key="10">
    <source>
        <dbReference type="ARBA" id="ARBA00025198"/>
    </source>
</evidence>
<evidence type="ECO:0000256" key="8">
    <source>
        <dbReference type="ARBA" id="ARBA00023136"/>
    </source>
</evidence>
<dbReference type="NCBIfam" id="NF009988">
    <property type="entry name" value="PRK13454.1"/>
    <property type="match status" value="1"/>
</dbReference>
<keyword evidence="17" id="KW-1185">Reference proteome</keyword>
<protein>
    <recommendedName>
        <fullName evidence="13">ATP synthase subunit b</fullName>
    </recommendedName>
    <alternativeName>
        <fullName evidence="13">ATP synthase F(0) sector subunit b</fullName>
    </alternativeName>
    <alternativeName>
        <fullName evidence="13">ATPase subunit I</fullName>
    </alternativeName>
    <alternativeName>
        <fullName evidence="13">F-type ATPase subunit b</fullName>
        <shortName evidence="13">F-ATPase subunit b</shortName>
    </alternativeName>
</protein>
<comment type="subcellular location">
    <subcellularLocation>
        <location evidence="13">Cell membrane</location>
        <topology evidence="13">Single-pass membrane protein</topology>
    </subcellularLocation>
    <subcellularLocation>
        <location evidence="12">Endomembrane system</location>
        <topology evidence="12">Single-pass membrane protein</topology>
    </subcellularLocation>
</comment>
<keyword evidence="7 13" id="KW-0406">Ion transport</keyword>
<comment type="similarity">
    <text evidence="1 13 14">Belongs to the ATPase B chain family.</text>
</comment>
<dbReference type="AlphaFoldDB" id="A0A1I6V805"/>
<comment type="subunit">
    <text evidence="13">F-type ATPases have 2 components, F(1) - the catalytic core - and F(0) - the membrane proton channel. F(1) has five subunits: alpha(3), beta(3), gamma(1), delta(1), epsilon(1). F(0) has three main subunits: a(1), b(2) and c(10-14). The alpha and beta chains form an alternating ring which encloses part of the gamma chain. F(1) is attached to F(0) by a central stalk formed by the gamma and epsilon chains, while a peripheral stalk is formed by the delta and b chains.</text>
</comment>
<sequence>MAVEPIQEEMAGVCVDAHGSAIGMPQLCGEWIPNQIFWLIITLVVIFFVLSRIALPRIASVLAERQGTITNDISAAEELKRQAKDAEAAYEKALADARTEAQAIAQKTRDEIKAKLDAATAEADAKIAEKSAESEKVLAEIRASAVESVEAVAKDTAEAIVAALGTSADKAAIDAAVANRMKG</sequence>
<dbReference type="CDD" id="cd06503">
    <property type="entry name" value="ATP-synt_Fo_b"/>
    <property type="match status" value="1"/>
</dbReference>
<keyword evidence="13" id="KW-1003">Cell membrane</keyword>
<comment type="function">
    <text evidence="10 13">F(1)F(0) ATP synthase produces ATP from ADP in the presence of a proton or sodium gradient. F-type ATPases consist of two structural domains, F(1) containing the extramembraneous catalytic core and F(0) containing the membrane proton channel, linked together by a central stalk and a peripheral stalk. During catalysis, ATP synthesis in the catalytic domain of F(1) is coupled via a rotary mechanism of the central stalk subunits to proton translocation.</text>
</comment>
<keyword evidence="9 13" id="KW-0066">ATP synthesis</keyword>
<dbReference type="PANTHER" id="PTHR33445">
    <property type="entry name" value="ATP SYNTHASE SUBUNIT B', CHLOROPLASTIC"/>
    <property type="match status" value="1"/>
</dbReference>
<keyword evidence="8 13" id="KW-0472">Membrane</keyword>
<evidence type="ECO:0000256" key="1">
    <source>
        <dbReference type="ARBA" id="ARBA00005513"/>
    </source>
</evidence>
<evidence type="ECO:0000256" key="15">
    <source>
        <dbReference type="SAM" id="Coils"/>
    </source>
</evidence>
<dbReference type="InterPro" id="IPR002146">
    <property type="entry name" value="ATP_synth_b/b'su_bac/chlpt"/>
</dbReference>
<comment type="function">
    <text evidence="11">Component of the F(0) channel, it forms part of the peripheral stalk, linking F(1) to F(0). The b'-subunit is a diverged and duplicated form of b found in plants and photosynthetic bacteria.</text>
</comment>
<dbReference type="InterPro" id="IPR050059">
    <property type="entry name" value="ATP_synthase_B_chain"/>
</dbReference>
<evidence type="ECO:0000256" key="5">
    <source>
        <dbReference type="ARBA" id="ARBA00022781"/>
    </source>
</evidence>
<dbReference type="GO" id="GO:0012505">
    <property type="term" value="C:endomembrane system"/>
    <property type="evidence" value="ECO:0007669"/>
    <property type="project" value="UniProtKB-SubCell"/>
</dbReference>
<keyword evidence="5 13" id="KW-0375">Hydrogen ion transport</keyword>
<evidence type="ECO:0000256" key="14">
    <source>
        <dbReference type="RuleBase" id="RU003848"/>
    </source>
</evidence>
<feature type="transmembrane region" description="Helical" evidence="13">
    <location>
        <begin position="36"/>
        <end position="55"/>
    </location>
</feature>